<feature type="transmembrane region" description="Helical" evidence="8">
    <location>
        <begin position="192"/>
        <end position="213"/>
    </location>
</feature>
<feature type="transmembrane region" description="Helical" evidence="8">
    <location>
        <begin position="80"/>
        <end position="97"/>
    </location>
</feature>
<dbReference type="NCBIfam" id="TIGR01065">
    <property type="entry name" value="hlyIII"/>
    <property type="match status" value="1"/>
</dbReference>
<dbReference type="EMBL" id="JACNJN010000063">
    <property type="protein sequence ID" value="MBC8334384.1"/>
    <property type="molecule type" value="Genomic_DNA"/>
</dbReference>
<dbReference type="AlphaFoldDB" id="A0A8J6NI23"/>
<dbReference type="Proteomes" id="UP000614469">
    <property type="component" value="Unassembled WGS sequence"/>
</dbReference>
<name>A0A8J6NI23_9CHLR</name>
<proteinExistence type="inferred from homology"/>
<dbReference type="InterPro" id="IPR004254">
    <property type="entry name" value="AdipoR/HlyIII-related"/>
</dbReference>
<accession>A0A8J6NI23</accession>
<evidence type="ECO:0000256" key="1">
    <source>
        <dbReference type="ARBA" id="ARBA00004651"/>
    </source>
</evidence>
<dbReference type="InterPro" id="IPR005744">
    <property type="entry name" value="Hy-lIII"/>
</dbReference>
<organism evidence="9 10">
    <name type="scientific">Candidatus Desulfolinea nitratireducens</name>
    <dbReference type="NCBI Taxonomy" id="2841698"/>
    <lineage>
        <taxon>Bacteria</taxon>
        <taxon>Bacillati</taxon>
        <taxon>Chloroflexota</taxon>
        <taxon>Anaerolineae</taxon>
        <taxon>Anaerolineales</taxon>
        <taxon>Anaerolineales incertae sedis</taxon>
        <taxon>Candidatus Desulfolinea</taxon>
    </lineage>
</organism>
<evidence type="ECO:0000256" key="8">
    <source>
        <dbReference type="SAM" id="Phobius"/>
    </source>
</evidence>
<feature type="binding site" evidence="7">
    <location>
        <position position="190"/>
    </location>
    <ligand>
        <name>Zn(2+)</name>
        <dbReference type="ChEBI" id="CHEBI:29105"/>
    </ligand>
</feature>
<evidence type="ECO:0000256" key="2">
    <source>
        <dbReference type="ARBA" id="ARBA00008488"/>
    </source>
</evidence>
<dbReference type="GO" id="GO:0046872">
    <property type="term" value="F:metal ion binding"/>
    <property type="evidence" value="ECO:0007669"/>
    <property type="project" value="UniProtKB-KW"/>
</dbReference>
<protein>
    <submittedName>
        <fullName evidence="9">Hemolysin III family protein</fullName>
    </submittedName>
</protein>
<dbReference type="PANTHER" id="PTHR20855">
    <property type="entry name" value="ADIPOR/PROGESTIN RECEPTOR-RELATED"/>
    <property type="match status" value="1"/>
</dbReference>
<keyword evidence="5 8" id="KW-1133">Transmembrane helix</keyword>
<dbReference type="GO" id="GO:0140911">
    <property type="term" value="F:pore-forming activity"/>
    <property type="evidence" value="ECO:0007669"/>
    <property type="project" value="InterPro"/>
</dbReference>
<keyword evidence="4 8" id="KW-0812">Transmembrane</keyword>
<evidence type="ECO:0000256" key="5">
    <source>
        <dbReference type="ARBA" id="ARBA00022989"/>
    </source>
</evidence>
<feature type="transmembrane region" description="Helical" evidence="8">
    <location>
        <begin position="129"/>
        <end position="146"/>
    </location>
</feature>
<feature type="binding site" evidence="7">
    <location>
        <position position="194"/>
    </location>
    <ligand>
        <name>Zn(2+)</name>
        <dbReference type="ChEBI" id="CHEBI:29105"/>
    </ligand>
</feature>
<evidence type="ECO:0000256" key="4">
    <source>
        <dbReference type="ARBA" id="ARBA00022692"/>
    </source>
</evidence>
<evidence type="ECO:0000313" key="10">
    <source>
        <dbReference type="Proteomes" id="UP000614469"/>
    </source>
</evidence>
<feature type="transmembrane region" description="Helical" evidence="8">
    <location>
        <begin position="103"/>
        <end position="122"/>
    </location>
</feature>
<feature type="transmembrane region" description="Helical" evidence="8">
    <location>
        <begin position="158"/>
        <end position="180"/>
    </location>
</feature>
<evidence type="ECO:0000256" key="6">
    <source>
        <dbReference type="ARBA" id="ARBA00023136"/>
    </source>
</evidence>
<feature type="transmembrane region" description="Helical" evidence="8">
    <location>
        <begin position="40"/>
        <end position="60"/>
    </location>
</feature>
<comment type="subcellular location">
    <subcellularLocation>
        <location evidence="1">Cell membrane</location>
        <topology evidence="1">Multi-pass membrane protein</topology>
    </subcellularLocation>
</comment>
<dbReference type="PANTHER" id="PTHR20855:SF3">
    <property type="entry name" value="LD03007P"/>
    <property type="match status" value="1"/>
</dbReference>
<feature type="transmembrane region" description="Helical" evidence="8">
    <location>
        <begin position="12"/>
        <end position="34"/>
    </location>
</feature>
<dbReference type="GO" id="GO:0005886">
    <property type="term" value="C:plasma membrane"/>
    <property type="evidence" value="ECO:0007669"/>
    <property type="project" value="UniProtKB-SubCell"/>
</dbReference>
<evidence type="ECO:0000256" key="3">
    <source>
        <dbReference type="ARBA" id="ARBA00022475"/>
    </source>
</evidence>
<comment type="similarity">
    <text evidence="2">Belongs to the UPF0073 (Hly-III) family.</text>
</comment>
<keyword evidence="7" id="KW-0862">Zinc</keyword>
<gene>
    <name evidence="9" type="ORF">H8E29_03885</name>
</gene>
<sequence length="214" mass="23584">MLKDKLRDPVSGLTHLGAAILSFFGLIALILISWGEPAKLASMIVYGTSLIVMFSASATYHMTISSPKVIEILRKVDHSAIFLLIAGTYTPFCINAFSGFWKWGLFSIIWALAIIGVGIKIFIVRAPRWVNAGVYLIMGWLVIAATGEMLDKLPIGALIWLIAGGLIYTLGAIIYITKTLDFKPWVFGFHEVWHIFVILAAVAHFISILVYIAV</sequence>
<evidence type="ECO:0000313" key="9">
    <source>
        <dbReference type="EMBL" id="MBC8334384.1"/>
    </source>
</evidence>
<dbReference type="Pfam" id="PF03006">
    <property type="entry name" value="HlyIII"/>
    <property type="match status" value="1"/>
</dbReference>
<keyword evidence="6 8" id="KW-0472">Membrane</keyword>
<feature type="binding site" evidence="7">
    <location>
        <position position="61"/>
    </location>
    <ligand>
        <name>Zn(2+)</name>
        <dbReference type="ChEBI" id="CHEBI:29105"/>
    </ligand>
</feature>
<keyword evidence="7" id="KW-0479">Metal-binding</keyword>
<reference evidence="9 10" key="1">
    <citation type="submission" date="2020-08" db="EMBL/GenBank/DDBJ databases">
        <title>Bridging the membrane lipid divide: bacteria of the FCB group superphylum have the potential to synthesize archaeal ether lipids.</title>
        <authorList>
            <person name="Villanueva L."/>
            <person name="Von Meijenfeldt F.A.B."/>
            <person name="Westbye A.B."/>
            <person name="Yadav S."/>
            <person name="Hopmans E.C."/>
            <person name="Dutilh B.E."/>
            <person name="Sinninghe Damste J.S."/>
        </authorList>
    </citation>
    <scope>NUCLEOTIDE SEQUENCE [LARGE SCALE GENOMIC DNA]</scope>
    <source>
        <strain evidence="9">NIOZ-UU36</strain>
    </source>
</reference>
<comment type="caution">
    <text evidence="9">The sequence shown here is derived from an EMBL/GenBank/DDBJ whole genome shotgun (WGS) entry which is preliminary data.</text>
</comment>
<keyword evidence="3" id="KW-1003">Cell membrane</keyword>
<evidence type="ECO:0000256" key="7">
    <source>
        <dbReference type="PIRSR" id="PIRSR604254-1"/>
    </source>
</evidence>